<dbReference type="GO" id="GO:0005886">
    <property type="term" value="C:plasma membrane"/>
    <property type="evidence" value="ECO:0007669"/>
    <property type="project" value="InterPro"/>
</dbReference>
<reference evidence="2 3" key="1">
    <citation type="submission" date="2020-06" db="EMBL/GenBank/DDBJ databases">
        <title>Description of novel acetic acid bacteria.</title>
        <authorList>
            <person name="Sombolestani A."/>
        </authorList>
    </citation>
    <scope>NUCLEOTIDE SEQUENCE [LARGE SCALE GENOMIC DNA]</scope>
    <source>
        <strain evidence="2 3">LMG 31431</strain>
    </source>
</reference>
<evidence type="ECO:0000313" key="3">
    <source>
        <dbReference type="Proteomes" id="UP000534870"/>
    </source>
</evidence>
<sequence length="540" mass="58461">MALKVAAPASGGLKWLYAPSWSNVAFALRTAAAALLSLLIAMWLELDSPQWAPLTVWVVATSTRGETLSKARWRLVGTATGCVISICAIACFPQQPGLLIPALALWVGCCSAGATFFDGYRRYAFLVASFTGAIIASGAFSSPLSVFEISISRGTYIVLGILCEAAMATITSRNPEGTVRGQLVARLDDITSDVATVIERAGSAPLSIQQESELLADVMAMNARVEFEVLDLGPDSRRAVDHARGALSVLLVILAKARVGVAPGALRDELTRARDHIDAIAHPRRGDRFRFSAHSPRQAIEAARVGARTALGILGAGLLWDVTAWTEGPSFISFLSLIGGLMATREVPAVAARDFLVGALWSVAVASLFVFIVMPAVTAPECLAYCLFWPMVVGGLAGREARLSTHAMAFNMFLPVLIAPRNGGRVDEIAFINGSMAFLAAIIYERFILSTVFPFDALDHLQRTDRWVRRQLRLLRRTTTRVTVSQWLHENAASMVRSVRTCRGAGENVLEYYLGRHLQAMALGVRVIELRNEARRTIPN</sequence>
<keyword evidence="1" id="KW-0812">Transmembrane</keyword>
<accession>A0A7Y7IVM4</accession>
<proteinExistence type="predicted"/>
<dbReference type="Proteomes" id="UP000534870">
    <property type="component" value="Unassembled WGS sequence"/>
</dbReference>
<feature type="transmembrane region" description="Helical" evidence="1">
    <location>
        <begin position="21"/>
        <end position="44"/>
    </location>
</feature>
<organism evidence="2 3">
    <name type="scientific">Nguyenibacter vanlangensis</name>
    <dbReference type="NCBI Taxonomy" id="1216886"/>
    <lineage>
        <taxon>Bacteria</taxon>
        <taxon>Pseudomonadati</taxon>
        <taxon>Pseudomonadota</taxon>
        <taxon>Alphaproteobacteria</taxon>
        <taxon>Acetobacterales</taxon>
        <taxon>Acetobacteraceae</taxon>
        <taxon>Nguyenibacter</taxon>
    </lineage>
</organism>
<evidence type="ECO:0000256" key="1">
    <source>
        <dbReference type="SAM" id="Phobius"/>
    </source>
</evidence>
<feature type="transmembrane region" description="Helical" evidence="1">
    <location>
        <begin position="71"/>
        <end position="91"/>
    </location>
</feature>
<feature type="transmembrane region" description="Helical" evidence="1">
    <location>
        <begin position="123"/>
        <end position="147"/>
    </location>
</feature>
<dbReference type="EMBL" id="JABXXP010000061">
    <property type="protein sequence ID" value="NVN10665.1"/>
    <property type="molecule type" value="Genomic_DNA"/>
</dbReference>
<keyword evidence="1" id="KW-1133">Transmembrane helix</keyword>
<comment type="caution">
    <text evidence="2">The sequence shown here is derived from an EMBL/GenBank/DDBJ whole genome shotgun (WGS) entry which is preliminary data.</text>
</comment>
<feature type="transmembrane region" description="Helical" evidence="1">
    <location>
        <begin position="355"/>
        <end position="377"/>
    </location>
</feature>
<gene>
    <name evidence="2" type="ORF">HUK84_05810</name>
</gene>
<keyword evidence="1" id="KW-0472">Membrane</keyword>
<feature type="transmembrane region" description="Helical" evidence="1">
    <location>
        <begin position="98"/>
        <end position="117"/>
    </location>
</feature>
<protein>
    <submittedName>
        <fullName evidence="2">FUSC family protein</fullName>
    </submittedName>
</protein>
<dbReference type="RefSeq" id="WP_176639430.1">
    <property type="nucleotide sequence ID" value="NZ_JABXXP010000061.1"/>
</dbReference>
<dbReference type="AlphaFoldDB" id="A0A7Y7IVM4"/>
<dbReference type="InterPro" id="IPR006726">
    <property type="entry name" value="PHBA_efflux_AaeB/fusaric-R"/>
</dbReference>
<dbReference type="GO" id="GO:0022857">
    <property type="term" value="F:transmembrane transporter activity"/>
    <property type="evidence" value="ECO:0007669"/>
    <property type="project" value="InterPro"/>
</dbReference>
<evidence type="ECO:0000313" key="2">
    <source>
        <dbReference type="EMBL" id="NVN10665.1"/>
    </source>
</evidence>
<dbReference type="Pfam" id="PF04632">
    <property type="entry name" value="FUSC"/>
    <property type="match status" value="2"/>
</dbReference>
<name>A0A7Y7IVM4_9PROT</name>